<dbReference type="RefSeq" id="WP_316909902.1">
    <property type="nucleotide sequence ID" value="NZ_JAPTGD010000001.1"/>
</dbReference>
<evidence type="ECO:0000256" key="1">
    <source>
        <dbReference type="SAM" id="Phobius"/>
    </source>
</evidence>
<sequence length="91" mass="10247">MNLGYSYFNKSSYSSIILGLISLTFLNMNLLFNTMFNTFFLIQIIGVALGLIGLLSKESRKQGLWGIFLNTFPVIFIVVVSILSLTINYQP</sequence>
<keyword evidence="1" id="KW-0812">Transmembrane</keyword>
<feature type="transmembrane region" description="Helical" evidence="1">
    <location>
        <begin position="67"/>
        <end position="87"/>
    </location>
</feature>
<dbReference type="Proteomes" id="UP001269400">
    <property type="component" value="Unassembled WGS sequence"/>
</dbReference>
<feature type="transmembrane region" description="Helical" evidence="1">
    <location>
        <begin position="38"/>
        <end position="55"/>
    </location>
</feature>
<comment type="caution">
    <text evidence="2">The sequence shown here is derived from an EMBL/GenBank/DDBJ whole genome shotgun (WGS) entry which is preliminary data.</text>
</comment>
<evidence type="ECO:0000313" key="3">
    <source>
        <dbReference type="Proteomes" id="UP001269400"/>
    </source>
</evidence>
<proteinExistence type="predicted"/>
<keyword evidence="1" id="KW-0472">Membrane</keyword>
<gene>
    <name evidence="2" type="ORF">O0Q50_03330</name>
</gene>
<protein>
    <submittedName>
        <fullName evidence="2">Uncharacterized protein</fullName>
    </submittedName>
</protein>
<dbReference type="AlphaFoldDB" id="A0AAX6N372"/>
<name>A0AAX6N372_PRIAR</name>
<organism evidence="2 3">
    <name type="scientific">Priestia aryabhattai</name>
    <name type="common">Bacillus aryabhattai</name>
    <dbReference type="NCBI Taxonomy" id="412384"/>
    <lineage>
        <taxon>Bacteria</taxon>
        <taxon>Bacillati</taxon>
        <taxon>Bacillota</taxon>
        <taxon>Bacilli</taxon>
        <taxon>Bacillales</taxon>
        <taxon>Bacillaceae</taxon>
        <taxon>Priestia</taxon>
    </lineage>
</organism>
<accession>A0AAX6N372</accession>
<feature type="transmembrane region" description="Helical" evidence="1">
    <location>
        <begin position="12"/>
        <end position="32"/>
    </location>
</feature>
<evidence type="ECO:0000313" key="2">
    <source>
        <dbReference type="EMBL" id="MDU9690186.1"/>
    </source>
</evidence>
<dbReference type="EMBL" id="JAPTGD010000001">
    <property type="protein sequence ID" value="MDU9690186.1"/>
    <property type="molecule type" value="Genomic_DNA"/>
</dbReference>
<reference evidence="2" key="1">
    <citation type="journal article" date="2022" name="J Environ Chem Eng">
        <title>Biodegradation of petroleum oil using a constructed nonpathogenic and heavy metal-tolerant bacterial consortium isolated from marine sponges.</title>
        <authorList>
            <person name="Dechsakulwatana C."/>
            <person name="Rungsihiranrut A."/>
            <person name="Muangchinda C."/>
            <person name="Ningthoujam R."/>
            <person name="Klankeo P."/>
            <person name="Pinyakong O."/>
        </authorList>
    </citation>
    <scope>NUCLEOTIDE SEQUENCE</scope>
    <source>
        <strain evidence="2">TL01-2</strain>
    </source>
</reference>
<keyword evidence="1" id="KW-1133">Transmembrane helix</keyword>
<reference evidence="2" key="2">
    <citation type="submission" date="2022-12" db="EMBL/GenBank/DDBJ databases">
        <authorList>
            <person name="Dechsakulwatana C."/>
            <person name="Rungsihiranrut A."/>
            <person name="Muangchinda C."/>
            <person name="Ningthoujam R."/>
            <person name="Klankeo P."/>
            <person name="Pinyakong O."/>
        </authorList>
    </citation>
    <scope>NUCLEOTIDE SEQUENCE</scope>
    <source>
        <strain evidence="2">TL01-2</strain>
    </source>
</reference>